<feature type="signal peptide" evidence="5">
    <location>
        <begin position="1"/>
        <end position="19"/>
    </location>
</feature>
<feature type="chain" id="PRO_5039169320" evidence="5">
    <location>
        <begin position="20"/>
        <end position="464"/>
    </location>
</feature>
<dbReference type="RefSeq" id="WP_111181861.1">
    <property type="nucleotide sequence ID" value="NZ_POUD01000132.1"/>
</dbReference>
<evidence type="ECO:0000256" key="4">
    <source>
        <dbReference type="SAM" id="MobiDB-lite"/>
    </source>
</evidence>
<keyword evidence="7" id="KW-1185">Reference proteome</keyword>
<evidence type="ECO:0000256" key="2">
    <source>
        <dbReference type="ARBA" id="ARBA00022448"/>
    </source>
</evidence>
<evidence type="ECO:0000313" key="6">
    <source>
        <dbReference type="EMBL" id="PZG14285.1"/>
    </source>
</evidence>
<dbReference type="InterPro" id="IPR050490">
    <property type="entry name" value="Bact_solute-bd_prot1"/>
</dbReference>
<dbReference type="Proteomes" id="UP000249304">
    <property type="component" value="Unassembled WGS sequence"/>
</dbReference>
<organism evidence="6 7">
    <name type="scientific">Nonomuraea aridisoli</name>
    <dbReference type="NCBI Taxonomy" id="2070368"/>
    <lineage>
        <taxon>Bacteria</taxon>
        <taxon>Bacillati</taxon>
        <taxon>Actinomycetota</taxon>
        <taxon>Actinomycetes</taxon>
        <taxon>Streptosporangiales</taxon>
        <taxon>Streptosporangiaceae</taxon>
        <taxon>Nonomuraea</taxon>
    </lineage>
</organism>
<dbReference type="EMBL" id="POUD01000132">
    <property type="protein sequence ID" value="PZG14285.1"/>
    <property type="molecule type" value="Genomic_DNA"/>
</dbReference>
<comment type="similarity">
    <text evidence="1">Belongs to the bacterial solute-binding protein 1 family.</text>
</comment>
<sequence>MWPRWSRALAAGLAATLTAGVLSGCGAQARSQPDNKITVWSLENLTPRMAATEKIVAGFEKETGIDVRLVGVDEGQLPQLIMSAAAAGTLPDVIGGVPLAPVWQMYTNGLLDTAATKKVVDALGPGTFNANALRLTGDGSTRLGVPSDAWLQILVYRKDLFAKAGLPVPDSYDAMLQAARTLNAGGVSGISLATDPSDVFTQQSFEDIALAGGCELVGADGTVGLGSPQCRSAFTTYDQLASDYGAPGTQSVDSTRATYFAGRSAMIVWSTFLLDELAGLRNDALPSCPQCAGDPRFLSDNSGIVTALKGPGAAEPAQFGEITSWVISRTAETAAAQKFVEYIMSTGYEGWFGLAAEGKIPVRDGTADEPDKYRKAWRASVIGVDTREPLQAVYTADLLDKLASGVSNMRRWGITQGQGALVGATLGELPIPKAVGAMTSDQISPAEAAQQAGEEVSALQTSLR</sequence>
<feature type="region of interest" description="Disordered" evidence="4">
    <location>
        <begin position="445"/>
        <end position="464"/>
    </location>
</feature>
<dbReference type="SUPFAM" id="SSF53850">
    <property type="entry name" value="Periplasmic binding protein-like II"/>
    <property type="match status" value="1"/>
</dbReference>
<gene>
    <name evidence="6" type="ORF">C1J01_27395</name>
</gene>
<dbReference type="Gene3D" id="3.40.190.10">
    <property type="entry name" value="Periplasmic binding protein-like II"/>
    <property type="match status" value="1"/>
</dbReference>
<dbReference type="AlphaFoldDB" id="A0A2W2EB39"/>
<dbReference type="OrthoDB" id="9770625at2"/>
<keyword evidence="3 5" id="KW-0732">Signal</keyword>
<name>A0A2W2EB39_9ACTN</name>
<dbReference type="PANTHER" id="PTHR43649:SF34">
    <property type="entry name" value="ABC TRANSPORTER PERIPLASMIC-BINDING PROTEIN YCJN-RELATED"/>
    <property type="match status" value="1"/>
</dbReference>
<evidence type="ECO:0000313" key="7">
    <source>
        <dbReference type="Proteomes" id="UP000249304"/>
    </source>
</evidence>
<evidence type="ECO:0000256" key="3">
    <source>
        <dbReference type="ARBA" id="ARBA00022729"/>
    </source>
</evidence>
<accession>A0A2W2EB39</accession>
<reference evidence="6 7" key="1">
    <citation type="submission" date="2018-01" db="EMBL/GenBank/DDBJ databases">
        <title>Draft genome sequence of Nonomuraea sp. KC333.</title>
        <authorList>
            <person name="Sahin N."/>
            <person name="Saygin H."/>
            <person name="Ay H."/>
        </authorList>
    </citation>
    <scope>NUCLEOTIDE SEQUENCE [LARGE SCALE GENOMIC DNA]</scope>
    <source>
        <strain evidence="6 7">KC333</strain>
    </source>
</reference>
<evidence type="ECO:0000256" key="5">
    <source>
        <dbReference type="SAM" id="SignalP"/>
    </source>
</evidence>
<dbReference type="Pfam" id="PF13416">
    <property type="entry name" value="SBP_bac_8"/>
    <property type="match status" value="1"/>
</dbReference>
<dbReference type="PROSITE" id="PS51257">
    <property type="entry name" value="PROKAR_LIPOPROTEIN"/>
    <property type="match status" value="1"/>
</dbReference>
<dbReference type="PANTHER" id="PTHR43649">
    <property type="entry name" value="ARABINOSE-BINDING PROTEIN-RELATED"/>
    <property type="match status" value="1"/>
</dbReference>
<proteinExistence type="inferred from homology"/>
<keyword evidence="2" id="KW-0813">Transport</keyword>
<comment type="caution">
    <text evidence="6">The sequence shown here is derived from an EMBL/GenBank/DDBJ whole genome shotgun (WGS) entry which is preliminary data.</text>
</comment>
<dbReference type="InterPro" id="IPR006059">
    <property type="entry name" value="SBP"/>
</dbReference>
<evidence type="ECO:0000256" key="1">
    <source>
        <dbReference type="ARBA" id="ARBA00008520"/>
    </source>
</evidence>
<protein>
    <submittedName>
        <fullName evidence="6">Bicyclomycin resistance protein</fullName>
    </submittedName>
</protein>